<sequence>MGIAHGRRSQNLSGRQSHALQVGFAAAFQQLAQQQPFSTGSRHIAQQLGHAALKCICYLLQHQDGDIARAVFEIGQMALRHHGRRSQSTARETAARTQIAHPLAQGLQQRAFARFIPFRNRRGCHV</sequence>
<dbReference type="AlphaFoldDB" id="A0A645IZH9"/>
<evidence type="ECO:0000313" key="1">
    <source>
        <dbReference type="EMBL" id="MPN56272.1"/>
    </source>
</evidence>
<gene>
    <name evidence="1" type="ORF">SDC9_203958</name>
</gene>
<comment type="caution">
    <text evidence="1">The sequence shown here is derived from an EMBL/GenBank/DDBJ whole genome shotgun (WGS) entry which is preliminary data.</text>
</comment>
<dbReference type="EMBL" id="VSSQ01126423">
    <property type="protein sequence ID" value="MPN56272.1"/>
    <property type="molecule type" value="Genomic_DNA"/>
</dbReference>
<reference evidence="1" key="1">
    <citation type="submission" date="2019-08" db="EMBL/GenBank/DDBJ databases">
        <authorList>
            <person name="Kucharzyk K."/>
            <person name="Murdoch R.W."/>
            <person name="Higgins S."/>
            <person name="Loffler F."/>
        </authorList>
    </citation>
    <scope>NUCLEOTIDE SEQUENCE</scope>
</reference>
<accession>A0A645IZH9</accession>
<organism evidence="1">
    <name type="scientific">bioreactor metagenome</name>
    <dbReference type="NCBI Taxonomy" id="1076179"/>
    <lineage>
        <taxon>unclassified sequences</taxon>
        <taxon>metagenomes</taxon>
        <taxon>ecological metagenomes</taxon>
    </lineage>
</organism>
<protein>
    <submittedName>
        <fullName evidence="1">Uncharacterized protein</fullName>
    </submittedName>
</protein>
<name>A0A645IZH9_9ZZZZ</name>
<proteinExistence type="predicted"/>